<dbReference type="OrthoDB" id="496981at2759"/>
<evidence type="ECO:0000313" key="2">
    <source>
        <dbReference type="Proteomes" id="UP000030686"/>
    </source>
</evidence>
<dbReference type="Pfam" id="PF00300">
    <property type="entry name" value="His_Phos_1"/>
    <property type="match status" value="1"/>
</dbReference>
<dbReference type="Gene3D" id="3.40.50.1240">
    <property type="entry name" value="Phosphoglycerate mutase-like"/>
    <property type="match status" value="1"/>
</dbReference>
<dbReference type="InterPro" id="IPR050275">
    <property type="entry name" value="PGM_Phosphatase"/>
</dbReference>
<dbReference type="InterPro" id="IPR013078">
    <property type="entry name" value="His_Pase_superF_clade-1"/>
</dbReference>
<evidence type="ECO:0000313" key="1">
    <source>
        <dbReference type="EMBL" id="CDM26672.1"/>
    </source>
</evidence>
<dbReference type="GO" id="GO:0005737">
    <property type="term" value="C:cytoplasm"/>
    <property type="evidence" value="ECO:0007669"/>
    <property type="project" value="TreeGrafter"/>
</dbReference>
<dbReference type="InterPro" id="IPR029033">
    <property type="entry name" value="His_PPase_superfam"/>
</dbReference>
<proteinExistence type="predicted"/>
<gene>
    <name evidence="1" type="ORF">PROQFM164_S01g000481</name>
</gene>
<dbReference type="EMBL" id="HG792015">
    <property type="protein sequence ID" value="CDM26672.1"/>
    <property type="molecule type" value="Genomic_DNA"/>
</dbReference>
<dbReference type="SMART" id="SM00855">
    <property type="entry name" value="PGAM"/>
    <property type="match status" value="1"/>
</dbReference>
<reference evidence="1" key="1">
    <citation type="journal article" date="2014" name="Nat. Commun.">
        <title>Multiple recent horizontal transfers of a large genomic region in cheese making fungi.</title>
        <authorList>
            <person name="Cheeseman K."/>
            <person name="Ropars J."/>
            <person name="Renault P."/>
            <person name="Dupont J."/>
            <person name="Gouzy J."/>
            <person name="Branca A."/>
            <person name="Abraham A.L."/>
            <person name="Ceppi M."/>
            <person name="Conseiller E."/>
            <person name="Debuchy R."/>
            <person name="Malagnac F."/>
            <person name="Goarin A."/>
            <person name="Silar P."/>
            <person name="Lacoste S."/>
            <person name="Sallet E."/>
            <person name="Bensimon A."/>
            <person name="Giraud T."/>
            <person name="Brygoo Y."/>
        </authorList>
    </citation>
    <scope>NUCLEOTIDE SEQUENCE [LARGE SCALE GENOMIC DNA]</scope>
    <source>
        <strain evidence="1">FM164</strain>
    </source>
</reference>
<dbReference type="SUPFAM" id="SSF53254">
    <property type="entry name" value="Phosphoglycerate mutase-like"/>
    <property type="match status" value="1"/>
</dbReference>
<sequence length="219" mass="24525">MSFRLHLVRHAEGIHNPGHDTTILDPPLTEKGIAQCLKLCEDFPFKESVGLVMTSPLRRTLQTARLGFQQTIDEKFYAQGSGAGVQNGATLLLEPDVQAHSARPCDTGSDIAILRSEFYDLPWEILDLDPTFPAKEGLYASDPESLSLRGARIQRRLEQKFKELKDSKRPDIVVVTHGGFLSSVIGQEKTEVGQARWKTFMVTFDQDSRIDSRILVESE</sequence>
<dbReference type="AlphaFoldDB" id="W6QA54"/>
<name>W6QA54_PENRF</name>
<keyword evidence="2" id="KW-1185">Reference proteome</keyword>
<dbReference type="OMA" id="HFQNCEL"/>
<protein>
    <submittedName>
        <fullName evidence="1">Histidine phosphatase superfamily, clade-1</fullName>
    </submittedName>
</protein>
<accession>W6QA54</accession>
<dbReference type="PANTHER" id="PTHR48100">
    <property type="entry name" value="BROAD-SPECIFICITY PHOSPHATASE YOR283W-RELATED"/>
    <property type="match status" value="1"/>
</dbReference>
<dbReference type="Proteomes" id="UP000030686">
    <property type="component" value="Unassembled WGS sequence"/>
</dbReference>
<dbReference type="CDD" id="cd07067">
    <property type="entry name" value="HP_PGM_like"/>
    <property type="match status" value="1"/>
</dbReference>
<dbReference type="GO" id="GO:0016791">
    <property type="term" value="F:phosphatase activity"/>
    <property type="evidence" value="ECO:0007669"/>
    <property type="project" value="TreeGrafter"/>
</dbReference>
<dbReference type="PANTHER" id="PTHR48100:SF54">
    <property type="entry name" value="PHOSPHATASE SPAC5H10.03-RELATED"/>
    <property type="match status" value="1"/>
</dbReference>
<organism evidence="1 2">
    <name type="scientific">Penicillium roqueforti (strain FM164)</name>
    <dbReference type="NCBI Taxonomy" id="1365484"/>
    <lineage>
        <taxon>Eukaryota</taxon>
        <taxon>Fungi</taxon>
        <taxon>Dikarya</taxon>
        <taxon>Ascomycota</taxon>
        <taxon>Pezizomycotina</taxon>
        <taxon>Eurotiomycetes</taxon>
        <taxon>Eurotiomycetidae</taxon>
        <taxon>Eurotiales</taxon>
        <taxon>Aspergillaceae</taxon>
        <taxon>Penicillium</taxon>
    </lineage>
</organism>